<proteinExistence type="predicted"/>
<keyword evidence="1" id="KW-0472">Membrane</keyword>
<keyword evidence="3" id="KW-1185">Reference proteome</keyword>
<evidence type="ECO:0000313" key="3">
    <source>
        <dbReference type="Proteomes" id="UP000215914"/>
    </source>
</evidence>
<reference evidence="2" key="1">
    <citation type="journal article" date="2017" name="Nature">
        <title>The sunflower genome provides insights into oil metabolism, flowering and Asterid evolution.</title>
        <authorList>
            <person name="Badouin H."/>
            <person name="Gouzy J."/>
            <person name="Grassa C.J."/>
            <person name="Murat F."/>
            <person name="Staton S.E."/>
            <person name="Cottret L."/>
            <person name="Lelandais-Briere C."/>
            <person name="Owens G.L."/>
            <person name="Carrere S."/>
            <person name="Mayjonade B."/>
            <person name="Legrand L."/>
            <person name="Gill N."/>
            <person name="Kane N.C."/>
            <person name="Bowers J.E."/>
            <person name="Hubner S."/>
            <person name="Bellec A."/>
            <person name="Berard A."/>
            <person name="Berges H."/>
            <person name="Blanchet N."/>
            <person name="Boniface M.C."/>
            <person name="Brunel D."/>
            <person name="Catrice O."/>
            <person name="Chaidir N."/>
            <person name="Claudel C."/>
            <person name="Donnadieu C."/>
            <person name="Faraut T."/>
            <person name="Fievet G."/>
            <person name="Helmstetter N."/>
            <person name="King M."/>
            <person name="Knapp S.J."/>
            <person name="Lai Z."/>
            <person name="Le Paslier M.C."/>
            <person name="Lippi Y."/>
            <person name="Lorenzon L."/>
            <person name="Mandel J.R."/>
            <person name="Marage G."/>
            <person name="Marchand G."/>
            <person name="Marquand E."/>
            <person name="Bret-Mestries E."/>
            <person name="Morien E."/>
            <person name="Nambeesan S."/>
            <person name="Nguyen T."/>
            <person name="Pegot-Espagnet P."/>
            <person name="Pouilly N."/>
            <person name="Raftis F."/>
            <person name="Sallet E."/>
            <person name="Schiex T."/>
            <person name="Thomas J."/>
            <person name="Vandecasteele C."/>
            <person name="Vares D."/>
            <person name="Vear F."/>
            <person name="Vautrin S."/>
            <person name="Crespi M."/>
            <person name="Mangin B."/>
            <person name="Burke J.M."/>
            <person name="Salse J."/>
            <person name="Munos S."/>
            <person name="Vincourt P."/>
            <person name="Rieseberg L.H."/>
            <person name="Langlade N.B."/>
        </authorList>
    </citation>
    <scope>NUCLEOTIDE SEQUENCE</scope>
    <source>
        <tissue evidence="2">Leaves</tissue>
    </source>
</reference>
<dbReference type="AlphaFoldDB" id="A0A9K3E0N6"/>
<keyword evidence="1" id="KW-1133">Transmembrane helix</keyword>
<evidence type="ECO:0000313" key="2">
    <source>
        <dbReference type="EMBL" id="KAF5764925.1"/>
    </source>
</evidence>
<dbReference type="Proteomes" id="UP000215914">
    <property type="component" value="Unassembled WGS sequence"/>
</dbReference>
<organism evidence="2 3">
    <name type="scientific">Helianthus annuus</name>
    <name type="common">Common sunflower</name>
    <dbReference type="NCBI Taxonomy" id="4232"/>
    <lineage>
        <taxon>Eukaryota</taxon>
        <taxon>Viridiplantae</taxon>
        <taxon>Streptophyta</taxon>
        <taxon>Embryophyta</taxon>
        <taxon>Tracheophyta</taxon>
        <taxon>Spermatophyta</taxon>
        <taxon>Magnoliopsida</taxon>
        <taxon>eudicotyledons</taxon>
        <taxon>Gunneridae</taxon>
        <taxon>Pentapetalae</taxon>
        <taxon>asterids</taxon>
        <taxon>campanulids</taxon>
        <taxon>Asterales</taxon>
        <taxon>Asteraceae</taxon>
        <taxon>Asteroideae</taxon>
        <taxon>Heliantheae alliance</taxon>
        <taxon>Heliantheae</taxon>
        <taxon>Helianthus</taxon>
    </lineage>
</organism>
<reference evidence="2" key="2">
    <citation type="submission" date="2020-06" db="EMBL/GenBank/DDBJ databases">
        <title>Helianthus annuus Genome sequencing and assembly Release 2.</title>
        <authorList>
            <person name="Gouzy J."/>
            <person name="Langlade N."/>
            <person name="Munos S."/>
        </authorList>
    </citation>
    <scope>NUCLEOTIDE SEQUENCE</scope>
    <source>
        <tissue evidence="2">Leaves</tissue>
    </source>
</reference>
<accession>A0A9K3E0N6</accession>
<evidence type="ECO:0000256" key="1">
    <source>
        <dbReference type="SAM" id="Phobius"/>
    </source>
</evidence>
<dbReference type="EMBL" id="MNCJ02000330">
    <property type="protein sequence ID" value="KAF5764925.1"/>
    <property type="molecule type" value="Genomic_DNA"/>
</dbReference>
<keyword evidence="1" id="KW-0812">Transmembrane</keyword>
<gene>
    <name evidence="2" type="ORF">HanXRQr2_Chr15g0697651</name>
</gene>
<name>A0A9K3E0N6_HELAN</name>
<comment type="caution">
    <text evidence="2">The sequence shown here is derived from an EMBL/GenBank/DDBJ whole genome shotgun (WGS) entry which is preliminary data.</text>
</comment>
<dbReference type="Gramene" id="mRNA:HanXRQr2_Chr15g0697651">
    <property type="protein sequence ID" value="CDS:HanXRQr2_Chr15g0697651.1"/>
    <property type="gene ID" value="HanXRQr2_Chr15g0697651"/>
</dbReference>
<feature type="transmembrane region" description="Helical" evidence="1">
    <location>
        <begin position="59"/>
        <end position="80"/>
    </location>
</feature>
<protein>
    <submittedName>
        <fullName evidence="2">Uncharacterized protein</fullName>
    </submittedName>
</protein>
<sequence length="146" mass="15891">MLMRSSSSNVIIFPSETLEVLIGLSPLSIFDSFACLLAAEKDVPQMSDPPDMKLITCAFAGGAGAFSGILSGSWVLCFFLPSNSFRCPLLSRYPISFLKAMQSSVRCPKSSWYAHHLDLSLVPDGLSFFLGHLAFSPRFCIARISS</sequence>
<feature type="transmembrane region" description="Helical" evidence="1">
    <location>
        <begin position="20"/>
        <end position="39"/>
    </location>
</feature>